<sequence length="286" mass="32652">MFNLSHVPTRSRFLMPFPVLSRRHVAKAAARIEWRSPEAAPSIKTLIESTPSLPQRNSRSESLRSTWLTNTSDSMADNDQDLDQTVIPEDKCSELQPFVQLHQPLSDWVYWQRDAVALPNCWTRVFAVFCDNLLWLYRYEDASARSLLVRMRVTALSVGANPRELRFRDTVSTSSVQLCLPDPLTCCRWQSYLNAALAQNPVVTEVETAAIVSKVTSSMQKKSYWKTLAAAAVFKRAKYQSAGHDENAIMLSNRQNRKSLSERWKNVRIALKSALKLQPHYPQLQV</sequence>
<accession>A0ACC0WMA9</accession>
<reference evidence="1 2" key="1">
    <citation type="journal article" date="2022" name="bioRxiv">
        <title>The genome of the oomycete Peronosclerospora sorghi, a cosmopolitan pathogen of maize and sorghum, is inflated with dispersed pseudogenes.</title>
        <authorList>
            <person name="Fletcher K."/>
            <person name="Martin F."/>
            <person name="Isakeit T."/>
            <person name="Cavanaugh K."/>
            <person name="Magill C."/>
            <person name="Michelmore R."/>
        </authorList>
    </citation>
    <scope>NUCLEOTIDE SEQUENCE [LARGE SCALE GENOMIC DNA]</scope>
    <source>
        <strain evidence="1">P6</strain>
    </source>
</reference>
<proteinExistence type="predicted"/>
<keyword evidence="2" id="KW-1185">Reference proteome</keyword>
<evidence type="ECO:0000313" key="1">
    <source>
        <dbReference type="EMBL" id="KAI9920005.1"/>
    </source>
</evidence>
<gene>
    <name evidence="1" type="ORF">PsorP6_016031</name>
</gene>
<protein>
    <submittedName>
        <fullName evidence="1">Uncharacterized protein</fullName>
    </submittedName>
</protein>
<organism evidence="1 2">
    <name type="scientific">Peronosclerospora sorghi</name>
    <dbReference type="NCBI Taxonomy" id="230839"/>
    <lineage>
        <taxon>Eukaryota</taxon>
        <taxon>Sar</taxon>
        <taxon>Stramenopiles</taxon>
        <taxon>Oomycota</taxon>
        <taxon>Peronosporomycetes</taxon>
        <taxon>Peronosporales</taxon>
        <taxon>Peronosporaceae</taxon>
        <taxon>Peronosclerospora</taxon>
    </lineage>
</organism>
<dbReference type="Proteomes" id="UP001163321">
    <property type="component" value="Chromosome 10"/>
</dbReference>
<evidence type="ECO:0000313" key="2">
    <source>
        <dbReference type="Proteomes" id="UP001163321"/>
    </source>
</evidence>
<comment type="caution">
    <text evidence="1">The sequence shown here is derived from an EMBL/GenBank/DDBJ whole genome shotgun (WGS) entry which is preliminary data.</text>
</comment>
<name>A0ACC0WMA9_9STRA</name>
<dbReference type="EMBL" id="CM047589">
    <property type="protein sequence ID" value="KAI9920005.1"/>
    <property type="molecule type" value="Genomic_DNA"/>
</dbReference>